<gene>
    <name evidence="1" type="ORF">AVDCRST_MAG93-2514</name>
</gene>
<feature type="non-terminal residue" evidence="1">
    <location>
        <position position="36"/>
    </location>
</feature>
<feature type="non-terminal residue" evidence="1">
    <location>
        <position position="1"/>
    </location>
</feature>
<accession>A0A6J4J1W5</accession>
<evidence type="ECO:0000313" key="1">
    <source>
        <dbReference type="EMBL" id="CAA9268240.1"/>
    </source>
</evidence>
<dbReference type="EMBL" id="CADCTR010000854">
    <property type="protein sequence ID" value="CAA9268240.1"/>
    <property type="molecule type" value="Genomic_DNA"/>
</dbReference>
<sequence>EDWYFDWWRRRSWTESVHQGRCESGNPGWPRSRRYS</sequence>
<dbReference type="AlphaFoldDB" id="A0A6J4J1W5"/>
<protein>
    <submittedName>
        <fullName evidence="1">6-phosphofructokinase</fullName>
        <ecNumber evidence="1">2.7.1.11</ecNumber>
    </submittedName>
</protein>
<proteinExistence type="predicted"/>
<keyword evidence="1" id="KW-0808">Transferase</keyword>
<organism evidence="1">
    <name type="scientific">uncultured Chloroflexia bacterium</name>
    <dbReference type="NCBI Taxonomy" id="1672391"/>
    <lineage>
        <taxon>Bacteria</taxon>
        <taxon>Bacillati</taxon>
        <taxon>Chloroflexota</taxon>
        <taxon>Chloroflexia</taxon>
        <taxon>environmental samples</taxon>
    </lineage>
</organism>
<dbReference type="GO" id="GO:0003872">
    <property type="term" value="F:6-phosphofructokinase activity"/>
    <property type="evidence" value="ECO:0007669"/>
    <property type="project" value="UniProtKB-EC"/>
</dbReference>
<reference evidence="1" key="1">
    <citation type="submission" date="2020-02" db="EMBL/GenBank/DDBJ databases">
        <authorList>
            <person name="Meier V. D."/>
        </authorList>
    </citation>
    <scope>NUCLEOTIDE SEQUENCE</scope>
    <source>
        <strain evidence="1">AVDCRST_MAG93</strain>
    </source>
</reference>
<dbReference type="EC" id="2.7.1.11" evidence="1"/>
<name>A0A6J4J1W5_9CHLR</name>
<keyword evidence="1" id="KW-0418">Kinase</keyword>